<feature type="region of interest" description="Disordered" evidence="1">
    <location>
        <begin position="155"/>
        <end position="174"/>
    </location>
</feature>
<dbReference type="Proteomes" id="UP001218218">
    <property type="component" value="Unassembled WGS sequence"/>
</dbReference>
<gene>
    <name evidence="2" type="ORF">DFH08DRAFT_938734</name>
</gene>
<organism evidence="2 3">
    <name type="scientific">Mycena albidolilacea</name>
    <dbReference type="NCBI Taxonomy" id="1033008"/>
    <lineage>
        <taxon>Eukaryota</taxon>
        <taxon>Fungi</taxon>
        <taxon>Dikarya</taxon>
        <taxon>Basidiomycota</taxon>
        <taxon>Agaricomycotina</taxon>
        <taxon>Agaricomycetes</taxon>
        <taxon>Agaricomycetidae</taxon>
        <taxon>Agaricales</taxon>
        <taxon>Marasmiineae</taxon>
        <taxon>Mycenaceae</taxon>
        <taxon>Mycena</taxon>
    </lineage>
</organism>
<dbReference type="EMBL" id="JARIHO010000027">
    <property type="protein sequence ID" value="KAJ7339916.1"/>
    <property type="molecule type" value="Genomic_DNA"/>
</dbReference>
<reference evidence="2" key="1">
    <citation type="submission" date="2023-03" db="EMBL/GenBank/DDBJ databases">
        <title>Massive genome expansion in bonnet fungi (Mycena s.s.) driven by repeated elements and novel gene families across ecological guilds.</title>
        <authorList>
            <consortium name="Lawrence Berkeley National Laboratory"/>
            <person name="Harder C.B."/>
            <person name="Miyauchi S."/>
            <person name="Viragh M."/>
            <person name="Kuo A."/>
            <person name="Thoen E."/>
            <person name="Andreopoulos B."/>
            <person name="Lu D."/>
            <person name="Skrede I."/>
            <person name="Drula E."/>
            <person name="Henrissat B."/>
            <person name="Morin E."/>
            <person name="Kohler A."/>
            <person name="Barry K."/>
            <person name="LaButti K."/>
            <person name="Morin E."/>
            <person name="Salamov A."/>
            <person name="Lipzen A."/>
            <person name="Mereny Z."/>
            <person name="Hegedus B."/>
            <person name="Baldrian P."/>
            <person name="Stursova M."/>
            <person name="Weitz H."/>
            <person name="Taylor A."/>
            <person name="Grigoriev I.V."/>
            <person name="Nagy L.G."/>
            <person name="Martin F."/>
            <person name="Kauserud H."/>
        </authorList>
    </citation>
    <scope>NUCLEOTIDE SEQUENCE</scope>
    <source>
        <strain evidence="2">CBHHK002</strain>
    </source>
</reference>
<evidence type="ECO:0000256" key="1">
    <source>
        <dbReference type="SAM" id="MobiDB-lite"/>
    </source>
</evidence>
<keyword evidence="3" id="KW-1185">Reference proteome</keyword>
<comment type="caution">
    <text evidence="2">The sequence shown here is derived from an EMBL/GenBank/DDBJ whole genome shotgun (WGS) entry which is preliminary data.</text>
</comment>
<accession>A0AAD6ZUA8</accession>
<dbReference type="AlphaFoldDB" id="A0AAD6ZUA8"/>
<evidence type="ECO:0000313" key="3">
    <source>
        <dbReference type="Proteomes" id="UP001218218"/>
    </source>
</evidence>
<evidence type="ECO:0000313" key="2">
    <source>
        <dbReference type="EMBL" id="KAJ7339916.1"/>
    </source>
</evidence>
<proteinExistence type="predicted"/>
<protein>
    <submittedName>
        <fullName evidence="2">Uncharacterized protein</fullName>
    </submittedName>
</protein>
<feature type="compositionally biased region" description="Basic and acidic residues" evidence="1">
    <location>
        <begin position="159"/>
        <end position="174"/>
    </location>
</feature>
<sequence length="174" mass="19794">MTGIATVSSEGRMSARAYYVECQRVPDRQRDAVLSARKGNAYATLKTRQWVSSSWRKYAEPCSGFQFATLWKEIAKDGQRCMTVALQSATVSSRGRMLTPADRKYMRYFERRQWFPQVGERRQRDVATGLMKAMSSTTSENENWWRVGKGAVVDDEGTECERKGKDPRRGGEGA</sequence>
<name>A0AAD6ZUA8_9AGAR</name>